<dbReference type="InterPro" id="IPR018490">
    <property type="entry name" value="cNMP-bd_dom_sf"/>
</dbReference>
<dbReference type="GO" id="GO:0003700">
    <property type="term" value="F:DNA-binding transcription factor activity"/>
    <property type="evidence" value="ECO:0007669"/>
    <property type="project" value="TreeGrafter"/>
</dbReference>
<dbReference type="PANTHER" id="PTHR24567:SF75">
    <property type="entry name" value="FUMARATE AND NITRATE REDUCTION REGULATORY PROTEIN"/>
    <property type="match status" value="1"/>
</dbReference>
<organism evidence="6 7">
    <name type="scientific">Aquabacter spiritensis</name>
    <dbReference type="NCBI Taxonomy" id="933073"/>
    <lineage>
        <taxon>Bacteria</taxon>
        <taxon>Pseudomonadati</taxon>
        <taxon>Pseudomonadota</taxon>
        <taxon>Alphaproteobacteria</taxon>
        <taxon>Hyphomicrobiales</taxon>
        <taxon>Xanthobacteraceae</taxon>
        <taxon>Aquabacter</taxon>
    </lineage>
</organism>
<evidence type="ECO:0000313" key="6">
    <source>
        <dbReference type="EMBL" id="TCT06191.1"/>
    </source>
</evidence>
<dbReference type="SUPFAM" id="SSF51206">
    <property type="entry name" value="cAMP-binding domain-like"/>
    <property type="match status" value="1"/>
</dbReference>
<dbReference type="Proteomes" id="UP000294664">
    <property type="component" value="Unassembled WGS sequence"/>
</dbReference>
<dbReference type="GO" id="GO:0005829">
    <property type="term" value="C:cytosol"/>
    <property type="evidence" value="ECO:0007669"/>
    <property type="project" value="TreeGrafter"/>
</dbReference>
<dbReference type="PRINTS" id="PR00034">
    <property type="entry name" value="HTHCRP"/>
</dbReference>
<dbReference type="InterPro" id="IPR036390">
    <property type="entry name" value="WH_DNA-bd_sf"/>
</dbReference>
<dbReference type="RefSeq" id="WP_132030702.1">
    <property type="nucleotide sequence ID" value="NZ_SMAI01000003.1"/>
</dbReference>
<keyword evidence="2" id="KW-0238">DNA-binding</keyword>
<dbReference type="InterPro" id="IPR050397">
    <property type="entry name" value="Env_Response_Regulators"/>
</dbReference>
<dbReference type="CDD" id="cd00038">
    <property type="entry name" value="CAP_ED"/>
    <property type="match status" value="1"/>
</dbReference>
<evidence type="ECO:0000259" key="5">
    <source>
        <dbReference type="PROSITE" id="PS51063"/>
    </source>
</evidence>
<dbReference type="EMBL" id="SMAI01000003">
    <property type="protein sequence ID" value="TCT06191.1"/>
    <property type="molecule type" value="Genomic_DNA"/>
</dbReference>
<dbReference type="InterPro" id="IPR036388">
    <property type="entry name" value="WH-like_DNA-bd_sf"/>
</dbReference>
<gene>
    <name evidence="6" type="ORF">EDC64_103295</name>
</gene>
<dbReference type="PANTHER" id="PTHR24567">
    <property type="entry name" value="CRP FAMILY TRANSCRIPTIONAL REGULATORY PROTEIN"/>
    <property type="match status" value="1"/>
</dbReference>
<reference evidence="6 7" key="1">
    <citation type="submission" date="2019-03" db="EMBL/GenBank/DDBJ databases">
        <title>Genomic Encyclopedia of Type Strains, Phase IV (KMG-IV): sequencing the most valuable type-strain genomes for metagenomic binning, comparative biology and taxonomic classification.</title>
        <authorList>
            <person name="Goeker M."/>
        </authorList>
    </citation>
    <scope>NUCLEOTIDE SEQUENCE [LARGE SCALE GENOMIC DNA]</scope>
    <source>
        <strain evidence="6 7">DSM 9035</strain>
    </source>
</reference>
<evidence type="ECO:0000256" key="3">
    <source>
        <dbReference type="ARBA" id="ARBA00023163"/>
    </source>
</evidence>
<sequence>MRHEALTIATSLPAGLPRSGAEPGLLPGCPDLVGTSFTYGREEEIFGEGEEADFVYRVVRGAVRTCKVLSDGRRQIDAFHLAGDLFGFENGGTHRLSAEAIVPTTVLLFRRRQIEEAAGREVAAARQLWNHTLRSLGHAQDHMILLGRRTALERVAAFVLLMEARLGGTGRFELAMPRRDIADYLGLTLETVSRAMSQLQSEGAIALSGARRLTVDKRRLNALVED</sequence>
<keyword evidence="3" id="KW-0804">Transcription</keyword>
<proteinExistence type="predicted"/>
<dbReference type="CDD" id="cd00092">
    <property type="entry name" value="HTH_CRP"/>
    <property type="match status" value="1"/>
</dbReference>
<feature type="domain" description="Cyclic nucleotide-binding" evidence="4">
    <location>
        <begin position="39"/>
        <end position="87"/>
    </location>
</feature>
<dbReference type="InterPro" id="IPR000595">
    <property type="entry name" value="cNMP-bd_dom"/>
</dbReference>
<dbReference type="Gene3D" id="2.60.120.10">
    <property type="entry name" value="Jelly Rolls"/>
    <property type="match status" value="1"/>
</dbReference>
<evidence type="ECO:0000259" key="4">
    <source>
        <dbReference type="PROSITE" id="PS50042"/>
    </source>
</evidence>
<keyword evidence="1" id="KW-0805">Transcription regulation</keyword>
<dbReference type="SMART" id="SM00419">
    <property type="entry name" value="HTH_CRP"/>
    <property type="match status" value="1"/>
</dbReference>
<accession>A0A4R3LZK2</accession>
<name>A0A4R3LZK2_9HYPH</name>
<dbReference type="SMART" id="SM00100">
    <property type="entry name" value="cNMP"/>
    <property type="match status" value="1"/>
</dbReference>
<comment type="caution">
    <text evidence="6">The sequence shown here is derived from an EMBL/GenBank/DDBJ whole genome shotgun (WGS) entry which is preliminary data.</text>
</comment>
<evidence type="ECO:0000256" key="1">
    <source>
        <dbReference type="ARBA" id="ARBA00023015"/>
    </source>
</evidence>
<dbReference type="Pfam" id="PF13545">
    <property type="entry name" value="HTH_Crp_2"/>
    <property type="match status" value="1"/>
</dbReference>
<dbReference type="AlphaFoldDB" id="A0A4R3LZK2"/>
<dbReference type="InterPro" id="IPR014710">
    <property type="entry name" value="RmlC-like_jellyroll"/>
</dbReference>
<dbReference type="PROSITE" id="PS51063">
    <property type="entry name" value="HTH_CRP_2"/>
    <property type="match status" value="1"/>
</dbReference>
<dbReference type="SUPFAM" id="SSF46785">
    <property type="entry name" value="Winged helix' DNA-binding domain"/>
    <property type="match status" value="1"/>
</dbReference>
<dbReference type="OrthoDB" id="667966at2"/>
<evidence type="ECO:0000313" key="7">
    <source>
        <dbReference type="Proteomes" id="UP000294664"/>
    </source>
</evidence>
<feature type="domain" description="HTH crp-type" evidence="5">
    <location>
        <begin position="149"/>
        <end position="219"/>
    </location>
</feature>
<dbReference type="Pfam" id="PF00027">
    <property type="entry name" value="cNMP_binding"/>
    <property type="match status" value="1"/>
</dbReference>
<keyword evidence="7" id="KW-1185">Reference proteome</keyword>
<dbReference type="Gene3D" id="1.10.10.10">
    <property type="entry name" value="Winged helix-like DNA-binding domain superfamily/Winged helix DNA-binding domain"/>
    <property type="match status" value="1"/>
</dbReference>
<dbReference type="PROSITE" id="PS50042">
    <property type="entry name" value="CNMP_BINDING_3"/>
    <property type="match status" value="1"/>
</dbReference>
<protein>
    <submittedName>
        <fullName evidence="6">CRP/FNR family nitrogen fixation transcriptional regulator</fullName>
    </submittedName>
</protein>
<dbReference type="GO" id="GO:0003677">
    <property type="term" value="F:DNA binding"/>
    <property type="evidence" value="ECO:0007669"/>
    <property type="project" value="UniProtKB-KW"/>
</dbReference>
<evidence type="ECO:0000256" key="2">
    <source>
        <dbReference type="ARBA" id="ARBA00023125"/>
    </source>
</evidence>
<dbReference type="InterPro" id="IPR012318">
    <property type="entry name" value="HTH_CRP"/>
</dbReference>